<evidence type="ECO:0000259" key="2">
    <source>
        <dbReference type="Pfam" id="PF13439"/>
    </source>
</evidence>
<dbReference type="SUPFAM" id="SSF53756">
    <property type="entry name" value="UDP-Glycosyltransferase/glycogen phosphorylase"/>
    <property type="match status" value="1"/>
</dbReference>
<dbReference type="GO" id="GO:0016757">
    <property type="term" value="F:glycosyltransferase activity"/>
    <property type="evidence" value="ECO:0007669"/>
    <property type="project" value="InterPro"/>
</dbReference>
<dbReference type="InterPro" id="IPR028098">
    <property type="entry name" value="Glyco_trans_4-like_N"/>
</dbReference>
<dbReference type="Gene3D" id="3.40.50.2000">
    <property type="entry name" value="Glycogen Phosphorylase B"/>
    <property type="match status" value="2"/>
</dbReference>
<gene>
    <name evidence="3" type="primary">wcuF</name>
</gene>
<sequence>MFGSSVERDNDEIYAMKKKVLHVAETVKGGVATVIRQLVQQNDEFDFYCVLPDSQYREIGAFPAEKMKVFTRTGRNISSFISLAINYIQMVRKEKPDVIHAHSTFAGVVCRLLTPLVRMTCRPKIIYCPHAFSFLMDTSEKKKKVYAKIEKILQKNTDVIICTSEYEKRAALMAGLSPDNLTVVYNGVEPPVKLPDDTNPYRQDKINILFVGRFDYQKGFDLVQRIADELDDRFLITIVGGNVHAKEQPAPHSRMDFKGWLTSAEMAPYFTYADVLLMPSRWESFGLVAVEAESYGLPVVASRCSSLPEVVSEGVTGYLFTTNQADEAVEILNARDQRDWSAMKVDCVDFYNANFTSEKMISNTYRHYR</sequence>
<protein>
    <submittedName>
        <fullName evidence="3">Glycosyl transferase</fullName>
    </submittedName>
</protein>
<proteinExistence type="predicted"/>
<dbReference type="InterPro" id="IPR050194">
    <property type="entry name" value="Glycosyltransferase_grp1"/>
</dbReference>
<dbReference type="Pfam" id="PF13439">
    <property type="entry name" value="Glyco_transf_4"/>
    <property type="match status" value="1"/>
</dbReference>
<reference evidence="3" key="1">
    <citation type="submission" date="2014-04" db="EMBL/GenBank/DDBJ databases">
        <authorList>
            <person name="Harrison E."/>
        </authorList>
    </citation>
    <scope>NUCLEOTIDE SEQUENCE</scope>
    <source>
        <strain evidence="3">D5050</strain>
    </source>
</reference>
<keyword evidence="3" id="KW-0808">Transferase</keyword>
<evidence type="ECO:0000313" key="3">
    <source>
        <dbReference type="EMBL" id="BAT23189.1"/>
    </source>
</evidence>
<name>A0A0P0YQH2_9ENTR</name>
<dbReference type="PANTHER" id="PTHR45947">
    <property type="entry name" value="SULFOQUINOVOSYL TRANSFERASE SQD2"/>
    <property type="match status" value="1"/>
</dbReference>
<dbReference type="Pfam" id="PF00534">
    <property type="entry name" value="Glycos_transf_1"/>
    <property type="match status" value="1"/>
</dbReference>
<dbReference type="AlphaFoldDB" id="A0A0P0YQH2"/>
<dbReference type="PANTHER" id="PTHR45947:SF3">
    <property type="entry name" value="SULFOQUINOVOSYL TRANSFERASE SQD2"/>
    <property type="match status" value="1"/>
</dbReference>
<accession>A0A0P0YQH2</accession>
<feature type="domain" description="Glycosyltransferase subfamily 4-like N-terminal" evidence="2">
    <location>
        <begin position="31"/>
        <end position="189"/>
    </location>
</feature>
<dbReference type="CDD" id="cd03801">
    <property type="entry name" value="GT4_PimA-like"/>
    <property type="match status" value="1"/>
</dbReference>
<organism evidence="3">
    <name type="scientific">Klebsiella sp. D5050</name>
    <dbReference type="NCBI Taxonomy" id="1497792"/>
    <lineage>
        <taxon>Bacteria</taxon>
        <taxon>Pseudomonadati</taxon>
        <taxon>Pseudomonadota</taxon>
        <taxon>Gammaproteobacteria</taxon>
        <taxon>Enterobacterales</taxon>
        <taxon>Enterobacteriaceae</taxon>
        <taxon>Klebsiella/Raoultella group</taxon>
        <taxon>Klebsiella</taxon>
    </lineage>
</organism>
<dbReference type="InterPro" id="IPR001296">
    <property type="entry name" value="Glyco_trans_1"/>
</dbReference>
<evidence type="ECO:0000259" key="1">
    <source>
        <dbReference type="Pfam" id="PF00534"/>
    </source>
</evidence>
<feature type="domain" description="Glycosyl transferase family 1" evidence="1">
    <location>
        <begin position="202"/>
        <end position="332"/>
    </location>
</feature>
<dbReference type="EMBL" id="AB924548">
    <property type="protein sequence ID" value="BAT23189.1"/>
    <property type="molecule type" value="Genomic_DNA"/>
</dbReference>
<reference evidence="3" key="2">
    <citation type="journal article" date="2015" name="Sci. Rep.">
        <title>Genetic analysis of capsular polysaccharide synthesis gene clusters in 79 capsular types of Klebsiella spp.</title>
        <authorList>
            <person name="Pan Y.J."/>
            <person name="Lin T.L."/>
            <person name="Chen C.T."/>
            <person name="Chen Y.Y."/>
            <person name="Hsieh P.F."/>
            <person name="Hsu C.R."/>
            <person name="Wu M.C."/>
            <person name="Wang J.T."/>
        </authorList>
    </citation>
    <scope>NUCLEOTIDE SEQUENCE</scope>
    <source>
        <strain evidence="3">D5050</strain>
    </source>
</reference>